<keyword evidence="3" id="KW-1185">Reference proteome</keyword>
<gene>
    <name evidence="2" type="ORF">C8R41DRAFT_820727</name>
</gene>
<evidence type="ECO:0000313" key="3">
    <source>
        <dbReference type="Proteomes" id="UP001150217"/>
    </source>
</evidence>
<feature type="region of interest" description="Disordered" evidence="1">
    <location>
        <begin position="16"/>
        <end position="41"/>
    </location>
</feature>
<accession>A0ABQ8VP76</accession>
<evidence type="ECO:0000313" key="2">
    <source>
        <dbReference type="EMBL" id="KAJ4497696.1"/>
    </source>
</evidence>
<sequence length="149" mass="16184">MTRTARAAFPRAIIKDRSQSRSGFSKEMKKGGAGSHNWGKLGEIENENELEYDSEGDSAQMTRSSVNDGGFFLLPVIRSLLTIDCPEIPTPRKRSTSFPNESEIEAAKQLRKNALNDGVDLATIARTSVAVSSSPKDTITTTFDASTSI</sequence>
<feature type="compositionally biased region" description="Basic and acidic residues" evidence="1">
    <location>
        <begin position="16"/>
        <end position="30"/>
    </location>
</feature>
<dbReference type="EMBL" id="JANVFT010000019">
    <property type="protein sequence ID" value="KAJ4497696.1"/>
    <property type="molecule type" value="Genomic_DNA"/>
</dbReference>
<comment type="caution">
    <text evidence="2">The sequence shown here is derived from an EMBL/GenBank/DDBJ whole genome shotgun (WGS) entry which is preliminary data.</text>
</comment>
<protein>
    <recommendedName>
        <fullName evidence="4">Hyaluronan/mRNA-binding protein domain-containing protein</fullName>
    </recommendedName>
</protein>
<name>A0ABQ8VP76_9AGAR</name>
<proteinExistence type="predicted"/>
<dbReference type="Proteomes" id="UP001150217">
    <property type="component" value="Unassembled WGS sequence"/>
</dbReference>
<evidence type="ECO:0000256" key="1">
    <source>
        <dbReference type="SAM" id="MobiDB-lite"/>
    </source>
</evidence>
<reference evidence="2" key="1">
    <citation type="submission" date="2022-08" db="EMBL/GenBank/DDBJ databases">
        <title>A Global Phylogenomic Analysis of the Shiitake Genus Lentinula.</title>
        <authorList>
            <consortium name="DOE Joint Genome Institute"/>
            <person name="Sierra-Patev S."/>
            <person name="Min B."/>
            <person name="Naranjo-Ortiz M."/>
            <person name="Looney B."/>
            <person name="Konkel Z."/>
            <person name="Slot J.C."/>
            <person name="Sakamoto Y."/>
            <person name="Steenwyk J.L."/>
            <person name="Rokas A."/>
            <person name="Carro J."/>
            <person name="Camarero S."/>
            <person name="Ferreira P."/>
            <person name="Molpeceres G."/>
            <person name="Ruiz-Duenas F.J."/>
            <person name="Serrano A."/>
            <person name="Henrissat B."/>
            <person name="Drula E."/>
            <person name="Hughes K.W."/>
            <person name="Mata J.L."/>
            <person name="Ishikawa N.K."/>
            <person name="Vargas-Isla R."/>
            <person name="Ushijima S."/>
            <person name="Smith C.A."/>
            <person name="Ahrendt S."/>
            <person name="Andreopoulos W."/>
            <person name="He G."/>
            <person name="Labutti K."/>
            <person name="Lipzen A."/>
            <person name="Ng V."/>
            <person name="Riley R."/>
            <person name="Sandor L."/>
            <person name="Barry K."/>
            <person name="Martinez A.T."/>
            <person name="Xiao Y."/>
            <person name="Gibbons J.G."/>
            <person name="Terashima K."/>
            <person name="Grigoriev I.V."/>
            <person name="Hibbett D.S."/>
        </authorList>
    </citation>
    <scope>NUCLEOTIDE SEQUENCE</scope>
    <source>
        <strain evidence="2">RHP3577 ss4</strain>
    </source>
</reference>
<evidence type="ECO:0008006" key="4">
    <source>
        <dbReference type="Google" id="ProtNLM"/>
    </source>
</evidence>
<organism evidence="2 3">
    <name type="scientific">Lentinula lateritia</name>
    <dbReference type="NCBI Taxonomy" id="40482"/>
    <lineage>
        <taxon>Eukaryota</taxon>
        <taxon>Fungi</taxon>
        <taxon>Dikarya</taxon>
        <taxon>Basidiomycota</taxon>
        <taxon>Agaricomycotina</taxon>
        <taxon>Agaricomycetes</taxon>
        <taxon>Agaricomycetidae</taxon>
        <taxon>Agaricales</taxon>
        <taxon>Marasmiineae</taxon>
        <taxon>Omphalotaceae</taxon>
        <taxon>Lentinula</taxon>
    </lineage>
</organism>